<sequence>MSDKDHPSDIDPSLLVGDGGSHYFRKVRYGLLCGLRWYGIEWNLCNGVSLPNHSKGKESTKDNAATKTRNGAKIKTDHEEHEPQDDVAPVQKMEKHDTKGSAPLSKKASDEVSERTAFLYQHKPSQSKNTENTSNEANERRNNDDKGTSTKRPTSQSNNAYVTTSNQEQLNELSAKLFQAKFRNDTTLIQQLQQQVP</sequence>
<reference evidence="2 3" key="1">
    <citation type="journal article" date="2013" name="Curr. Biol.">
        <title>The Genome of the Foraminiferan Reticulomyxa filosa.</title>
        <authorList>
            <person name="Glockner G."/>
            <person name="Hulsmann N."/>
            <person name="Schleicher M."/>
            <person name="Noegel A.A."/>
            <person name="Eichinger L."/>
            <person name="Gallinger C."/>
            <person name="Pawlowski J."/>
            <person name="Sierra R."/>
            <person name="Euteneuer U."/>
            <person name="Pillet L."/>
            <person name="Moustafa A."/>
            <person name="Platzer M."/>
            <person name="Groth M."/>
            <person name="Szafranski K."/>
            <person name="Schliwa M."/>
        </authorList>
    </citation>
    <scope>NUCLEOTIDE SEQUENCE [LARGE SCALE GENOMIC DNA]</scope>
</reference>
<accession>X6NFA6</accession>
<dbReference type="AlphaFoldDB" id="X6NFA6"/>
<gene>
    <name evidence="2" type="ORF">RFI_12143</name>
</gene>
<dbReference type="Proteomes" id="UP000023152">
    <property type="component" value="Unassembled WGS sequence"/>
</dbReference>
<proteinExistence type="predicted"/>
<name>X6NFA6_RETFI</name>
<feature type="compositionally biased region" description="Basic and acidic residues" evidence="1">
    <location>
        <begin position="137"/>
        <end position="148"/>
    </location>
</feature>
<feature type="compositionally biased region" description="Polar residues" evidence="1">
    <location>
        <begin position="150"/>
        <end position="168"/>
    </location>
</feature>
<comment type="caution">
    <text evidence="2">The sequence shown here is derived from an EMBL/GenBank/DDBJ whole genome shotgun (WGS) entry which is preliminary data.</text>
</comment>
<evidence type="ECO:0000313" key="3">
    <source>
        <dbReference type="Proteomes" id="UP000023152"/>
    </source>
</evidence>
<feature type="region of interest" description="Disordered" evidence="1">
    <location>
        <begin position="49"/>
        <end position="168"/>
    </location>
</feature>
<evidence type="ECO:0000313" key="2">
    <source>
        <dbReference type="EMBL" id="ETO25000.1"/>
    </source>
</evidence>
<protein>
    <submittedName>
        <fullName evidence="2">Uncharacterized protein</fullName>
    </submittedName>
</protein>
<evidence type="ECO:0000256" key="1">
    <source>
        <dbReference type="SAM" id="MobiDB-lite"/>
    </source>
</evidence>
<organism evidence="2 3">
    <name type="scientific">Reticulomyxa filosa</name>
    <dbReference type="NCBI Taxonomy" id="46433"/>
    <lineage>
        <taxon>Eukaryota</taxon>
        <taxon>Sar</taxon>
        <taxon>Rhizaria</taxon>
        <taxon>Retaria</taxon>
        <taxon>Foraminifera</taxon>
        <taxon>Monothalamids</taxon>
        <taxon>Reticulomyxidae</taxon>
        <taxon>Reticulomyxa</taxon>
    </lineage>
</organism>
<feature type="compositionally biased region" description="Polar residues" evidence="1">
    <location>
        <begin position="123"/>
        <end position="136"/>
    </location>
</feature>
<feature type="non-terminal residue" evidence="2">
    <location>
        <position position="197"/>
    </location>
</feature>
<dbReference type="EMBL" id="ASPP01008810">
    <property type="protein sequence ID" value="ETO25000.1"/>
    <property type="molecule type" value="Genomic_DNA"/>
</dbReference>
<keyword evidence="3" id="KW-1185">Reference proteome</keyword>